<dbReference type="InterPro" id="IPR000608">
    <property type="entry name" value="UBC"/>
</dbReference>
<sequence length="236" mass="26299">MASQSTITSMAPTRWDAKVIGRQRLQRQLACLQAPHRCPEGVYLRPDAQDAFRFHGVVFVRTGSYAPGVFRFSIQFTMVDEQLALPTVFFPPILMHPIVEPATGRLNLLPYLATTSDKPGAADPDHPHFVQHLLTFLHDCFQPALLAELQQQWVLNDRMFHLFSADPSLFDRLAKQSATLSTSPLALYDTQSGSGVPGDMDVTVASSEDQPRLDSVMPFEPLRPSDVARIRDSLVL</sequence>
<accession>A0A0M9VRC4</accession>
<reference evidence="2 3" key="1">
    <citation type="submission" date="2015-07" db="EMBL/GenBank/DDBJ databases">
        <title>Draft Genome Sequence of Malassezia furfur CBS1878 and Malassezia pachydermatis CBS1879.</title>
        <authorList>
            <person name="Triana S."/>
            <person name="Ohm R."/>
            <person name="Gonzalez A."/>
            <person name="DeCock H."/>
            <person name="Restrepo S."/>
            <person name="Celis A."/>
        </authorList>
    </citation>
    <scope>NUCLEOTIDE SEQUENCE [LARGE SCALE GENOMIC DNA]</scope>
    <source>
        <strain evidence="2 3">CBS 1879</strain>
    </source>
</reference>
<name>A0A0M9VRC4_9BASI</name>
<dbReference type="Proteomes" id="UP000037751">
    <property type="component" value="Unassembled WGS sequence"/>
</dbReference>
<dbReference type="RefSeq" id="XP_017994097.1">
    <property type="nucleotide sequence ID" value="XM_018138051.1"/>
</dbReference>
<dbReference type="OrthoDB" id="5596422at2759"/>
<dbReference type="STRING" id="77020.A0A0M9VRC4"/>
<protein>
    <recommendedName>
        <fullName evidence="1">UBC core domain-containing protein</fullName>
    </recommendedName>
</protein>
<dbReference type="GeneID" id="28729927"/>
<dbReference type="AlphaFoldDB" id="A0A0M9VRC4"/>
<feature type="domain" description="UBC core" evidence="1">
    <location>
        <begin position="20"/>
        <end position="183"/>
    </location>
</feature>
<organism evidence="2 3">
    <name type="scientific">Malassezia pachydermatis</name>
    <dbReference type="NCBI Taxonomy" id="77020"/>
    <lineage>
        <taxon>Eukaryota</taxon>
        <taxon>Fungi</taxon>
        <taxon>Dikarya</taxon>
        <taxon>Basidiomycota</taxon>
        <taxon>Ustilaginomycotina</taxon>
        <taxon>Malasseziomycetes</taxon>
        <taxon>Malasseziales</taxon>
        <taxon>Malasseziaceae</taxon>
        <taxon>Malassezia</taxon>
    </lineage>
</organism>
<keyword evidence="3" id="KW-1185">Reference proteome</keyword>
<dbReference type="InterPro" id="IPR016135">
    <property type="entry name" value="UBQ-conjugating_enzyme/RWD"/>
</dbReference>
<evidence type="ECO:0000259" key="1">
    <source>
        <dbReference type="PROSITE" id="PS50127"/>
    </source>
</evidence>
<gene>
    <name evidence="2" type="ORF">Malapachy_3585</name>
</gene>
<evidence type="ECO:0000313" key="2">
    <source>
        <dbReference type="EMBL" id="KOS16465.1"/>
    </source>
</evidence>
<comment type="caution">
    <text evidence="2">The sequence shown here is derived from an EMBL/GenBank/DDBJ whole genome shotgun (WGS) entry which is preliminary data.</text>
</comment>
<evidence type="ECO:0000313" key="3">
    <source>
        <dbReference type="Proteomes" id="UP000037751"/>
    </source>
</evidence>
<dbReference type="SUPFAM" id="SSF54495">
    <property type="entry name" value="UBC-like"/>
    <property type="match status" value="1"/>
</dbReference>
<dbReference type="VEuPathDB" id="FungiDB:Malapachy_3585"/>
<dbReference type="PROSITE" id="PS50127">
    <property type="entry name" value="UBC_2"/>
    <property type="match status" value="1"/>
</dbReference>
<dbReference type="Gene3D" id="3.10.110.10">
    <property type="entry name" value="Ubiquitin Conjugating Enzyme"/>
    <property type="match status" value="1"/>
</dbReference>
<proteinExistence type="predicted"/>
<dbReference type="EMBL" id="LGAV01000001">
    <property type="protein sequence ID" value="KOS16465.1"/>
    <property type="molecule type" value="Genomic_DNA"/>
</dbReference>
<dbReference type="CDD" id="cd23814">
    <property type="entry name" value="UEV_AKTIP"/>
    <property type="match status" value="1"/>
</dbReference>